<accession>A0AAV6G944</accession>
<comment type="caution">
    <text evidence="1">The sequence shown here is derived from an EMBL/GenBank/DDBJ whole genome shotgun (WGS) entry which is preliminary data.</text>
</comment>
<evidence type="ECO:0000313" key="2">
    <source>
        <dbReference type="Proteomes" id="UP000823561"/>
    </source>
</evidence>
<dbReference type="Pfam" id="PF15165">
    <property type="entry name" value="REC114-like"/>
    <property type="match status" value="1"/>
</dbReference>
<gene>
    <name evidence="1" type="ORF">AALO_G00192080</name>
</gene>
<dbReference type="AlphaFoldDB" id="A0AAV6G944"/>
<dbReference type="Proteomes" id="UP000823561">
    <property type="component" value="Chromosome 14"/>
</dbReference>
<proteinExistence type="predicted"/>
<dbReference type="PANTHER" id="PTHR34921:SF1">
    <property type="entry name" value="MEIOTIC RECOMBINATION PROTEIN REC114"/>
    <property type="match status" value="1"/>
</dbReference>
<organism evidence="1 2">
    <name type="scientific">Alosa alosa</name>
    <name type="common">allis shad</name>
    <dbReference type="NCBI Taxonomy" id="278164"/>
    <lineage>
        <taxon>Eukaryota</taxon>
        <taxon>Metazoa</taxon>
        <taxon>Chordata</taxon>
        <taxon>Craniata</taxon>
        <taxon>Vertebrata</taxon>
        <taxon>Euteleostomi</taxon>
        <taxon>Actinopterygii</taxon>
        <taxon>Neopterygii</taxon>
        <taxon>Teleostei</taxon>
        <taxon>Clupei</taxon>
        <taxon>Clupeiformes</taxon>
        <taxon>Clupeoidei</taxon>
        <taxon>Clupeidae</taxon>
        <taxon>Alosa</taxon>
    </lineage>
</organism>
<dbReference type="InterPro" id="IPR029168">
    <property type="entry name" value="REC114L"/>
</dbReference>
<reference evidence="1" key="1">
    <citation type="submission" date="2020-10" db="EMBL/GenBank/DDBJ databases">
        <title>Chromosome-scale genome assembly of the Allis shad, Alosa alosa.</title>
        <authorList>
            <person name="Margot Z."/>
            <person name="Christophe K."/>
            <person name="Cabau C."/>
            <person name="Louis A."/>
            <person name="Berthelot C."/>
            <person name="Parey E."/>
            <person name="Roest Crollius H."/>
            <person name="Montfort J."/>
            <person name="Robinson-Rechavi M."/>
            <person name="Bucao C."/>
            <person name="Bouchez O."/>
            <person name="Gislard M."/>
            <person name="Lluch J."/>
            <person name="Milhes M."/>
            <person name="Lampietro C."/>
            <person name="Lopez Roques C."/>
            <person name="Donnadieu C."/>
            <person name="Braasch I."/>
            <person name="Desvignes T."/>
            <person name="Postlethwait J."/>
            <person name="Bobe J."/>
            <person name="Guiguen Y."/>
        </authorList>
    </citation>
    <scope>NUCLEOTIDE SEQUENCE</scope>
    <source>
        <strain evidence="1">M-15738</strain>
        <tissue evidence="1">Blood</tissue>
    </source>
</reference>
<name>A0AAV6G944_9TELE</name>
<sequence length="236" mass="26009">MTEMNNASLCSTEISETTITKSVWKLRRYGRLLPANKNDCTNTSWKVYDSKESEDEIAVCILDSGHFLVSQAEELLEGFSLINAASFLKVQKKADVLLFQATLKGESRIFRVQFDGASRPEAIEECERAVLRLQDFLPVGSQEKPAPSSSSSTQFPLQAEQAGSAEATLEVQGSLPLKHLSQHFLGEGSLSLPLLYQASSPLAPADLELLRLCLLDPAFPAFVEEVEGELRKLCQE</sequence>
<evidence type="ECO:0008006" key="3">
    <source>
        <dbReference type="Google" id="ProtNLM"/>
    </source>
</evidence>
<dbReference type="EMBL" id="JADWDJ010000014">
    <property type="protein sequence ID" value="KAG5270391.1"/>
    <property type="molecule type" value="Genomic_DNA"/>
</dbReference>
<keyword evidence="2" id="KW-1185">Reference proteome</keyword>
<protein>
    <recommendedName>
        <fullName evidence="3">Meiotic recombination protein REC114</fullName>
    </recommendedName>
</protein>
<evidence type="ECO:0000313" key="1">
    <source>
        <dbReference type="EMBL" id="KAG5270391.1"/>
    </source>
</evidence>
<dbReference type="PANTHER" id="PTHR34921">
    <property type="entry name" value="MEIOTIC RECOMBINATION PROTEIN REC114"/>
    <property type="match status" value="1"/>
</dbReference>